<evidence type="ECO:0000313" key="2">
    <source>
        <dbReference type="EMBL" id="AFJ20504.1"/>
    </source>
</evidence>
<dbReference type="Proteomes" id="UP000142765">
    <property type="component" value="Segment"/>
</dbReference>
<organism evidence="2 6">
    <name type="scientific">Cyprinid herpesvirus 2</name>
    <name type="common">CyHV-2</name>
    <dbReference type="NCBI Taxonomy" id="317878"/>
    <lineage>
        <taxon>Viruses</taxon>
        <taxon>Duplodnaviria</taxon>
        <taxon>Heunggongvirae</taxon>
        <taxon>Peploviricota</taxon>
        <taxon>Herviviricetes</taxon>
        <taxon>Herpesvirales</taxon>
        <taxon>Alloherpesviridae</taxon>
        <taxon>Cyvirus</taxon>
        <taxon>Cyvirus cyprinidallo2</taxon>
    </lineage>
</organism>
<evidence type="ECO:0000313" key="4">
    <source>
        <dbReference type="EMBL" id="AMB21643.1"/>
    </source>
</evidence>
<evidence type="ECO:0000313" key="8">
    <source>
        <dbReference type="Proteomes" id="UP000142765"/>
    </source>
</evidence>
<dbReference type="KEGG" id="vg:14011315"/>
<evidence type="ECO:0000313" key="7">
    <source>
        <dbReference type="Proteomes" id="UP000126788"/>
    </source>
</evidence>
<dbReference type="Proteomes" id="UP000126788">
    <property type="component" value="Genome"/>
</dbReference>
<keyword evidence="6" id="KW-1185">Reference proteome</keyword>
<sequence>MDTHPSIFEDILEWPGVRTNLQAVDDTSSQLRSKISALEDELRNALDLVDSNRASLTALLLRHDPEFRVNVRDDQEENAEHGDDDFTSTCTYTLEAEIDRVRGLYFGEGCEWTQRYDSEGRLEGCFPNGGSPEIPTNFKESAKRLEGPPRTVHCVKTIHTLKQRCLASLTVNSKFITAHVL</sequence>
<protein>
    <submittedName>
        <fullName evidence="2 4">ORF74</fullName>
    </submittedName>
</protein>
<reference evidence="3" key="2">
    <citation type="journal article" date="2015" name="Can. J. Microbiol.">
        <title>Characterization and Prevalence of A New Fatal Genotype CyHV-2 in Mainland China.</title>
        <authorList>
            <person name="Li L."/>
            <person name="Luo Y."/>
            <person name="Gao Z."/>
            <person name="Huang J."/>
            <person name="Zheng X."/>
            <person name="Nie H."/>
            <person name="Zhang J."/>
            <person name="Lin L."/>
            <person name="Yuan J."/>
        </authorList>
    </citation>
    <scope>NUCLEOTIDE SEQUENCE [LARGE SCALE GENOMIC DNA]</scope>
    <source>
        <strain evidence="3">SY-C1</strain>
    </source>
</reference>
<evidence type="ECO:0000313" key="5">
    <source>
        <dbReference type="EMBL" id="QIV66890.1"/>
    </source>
</evidence>
<evidence type="ECO:0000256" key="1">
    <source>
        <dbReference type="SAM" id="Coils"/>
    </source>
</evidence>
<dbReference type="EMBL" id="MN593216">
    <property type="protein sequence ID" value="QIV66890.1"/>
    <property type="molecule type" value="Genomic_DNA"/>
</dbReference>
<dbReference type="EMBL" id="KM200722">
    <property type="protein sequence ID" value="AKC02020.1"/>
    <property type="molecule type" value="Genomic_DNA"/>
</dbReference>
<gene>
    <name evidence="2" type="ORF">CyHV2_ORF74</name>
</gene>
<proteinExistence type="predicted"/>
<accession>K7PBF8</accession>
<keyword evidence="1" id="KW-0175">Coiled coil</keyword>
<dbReference type="Proteomes" id="UP000101183">
    <property type="component" value="Segment"/>
</dbReference>
<dbReference type="EMBL" id="KT387800">
    <property type="protein sequence ID" value="AMB21643.1"/>
    <property type="molecule type" value="Genomic_DNA"/>
</dbReference>
<name>K7PBF8_CYHV2</name>
<feature type="coiled-coil region" evidence="1">
    <location>
        <begin position="21"/>
        <end position="48"/>
    </location>
</feature>
<reference evidence="5" key="4">
    <citation type="submission" date="2019-10" db="EMBL/GenBank/DDBJ databases">
        <title>The complete genome of Cyprinid herpesvirus 2, a new strain isolated from Allogynogenetic crucian carp.</title>
        <authorList>
            <person name="Jiang Y."/>
            <person name="Wang H."/>
            <person name="Lu L."/>
        </authorList>
    </citation>
    <scope>NUCLEOTIDE SEQUENCE</scope>
    <source>
        <strain evidence="5">YC-01</strain>
    </source>
</reference>
<reference evidence="4 8" key="3">
    <citation type="submission" date="2015-08" db="EMBL/GenBank/DDBJ databases">
        <authorList>
            <person name="Babu N.S."/>
            <person name="Beckwith C.J."/>
            <person name="Beseler K.G."/>
            <person name="Brison A."/>
            <person name="Carone J.V."/>
            <person name="Caskin T.P."/>
            <person name="Diamond M."/>
            <person name="Durham M.E."/>
            <person name="Foxe J.M."/>
            <person name="Go M."/>
            <person name="Henderson B.A."/>
            <person name="Jones I.B."/>
            <person name="McGettigan J.A."/>
            <person name="Micheletti S.J."/>
            <person name="Nasrallah M.E."/>
            <person name="Ortiz D."/>
            <person name="Piller C.R."/>
            <person name="Privatt S.R."/>
            <person name="Schneider S.L."/>
            <person name="Sharp S."/>
            <person name="Smith T.C."/>
            <person name="Stanton J.D."/>
            <person name="Ullery H.E."/>
            <person name="Wilson R.J."/>
            <person name="Serrano M.G."/>
            <person name="Buck G."/>
            <person name="Lee V."/>
            <person name="Wang Y."/>
            <person name="Carvalho R."/>
            <person name="Voegtly L."/>
            <person name="Shi R."/>
            <person name="Duckworth R."/>
            <person name="Johnson A."/>
            <person name="Loviza R."/>
            <person name="Walstead R."/>
            <person name="Shah Z."/>
            <person name="Kiflezghi M."/>
            <person name="Wade K."/>
            <person name="Ball S.L."/>
            <person name="Bradley K.W."/>
            <person name="Asai D.J."/>
            <person name="Bowman C.A."/>
            <person name="Russell D.A."/>
            <person name="Pope W.H."/>
            <person name="Jacobs-Sera D."/>
            <person name="Hendrix R.W."/>
            <person name="Hatfull G.F."/>
        </authorList>
    </citation>
    <scope>NUCLEOTIDE SEQUENCE [LARGE SCALE GENOMIC DNA]</scope>
    <source>
        <strain evidence="4">SY</strain>
    </source>
</reference>
<dbReference type="OrthoDB" id="18068at10239"/>
<dbReference type="GeneID" id="14011315"/>
<dbReference type="EMBL" id="JQ815364">
    <property type="protein sequence ID" value="AFJ20504.1"/>
    <property type="molecule type" value="Genomic_DNA"/>
</dbReference>
<evidence type="ECO:0000313" key="6">
    <source>
        <dbReference type="Proteomes" id="UP000101183"/>
    </source>
</evidence>
<evidence type="ECO:0000313" key="3">
    <source>
        <dbReference type="EMBL" id="AKC02020.1"/>
    </source>
</evidence>
<dbReference type="RefSeq" id="YP_007003893.1">
    <property type="nucleotide sequence ID" value="NC_019495.1"/>
</dbReference>
<reference evidence="2 6" key="1">
    <citation type="journal article" date="2013" name="J. Virol.">
        <title>Comparative genomics of carp herpesviruses.</title>
        <authorList>
            <person name="Davison A.J."/>
            <person name="Kurobe T."/>
            <person name="Gatherer D."/>
            <person name="Cunningham C."/>
            <person name="Korf I."/>
            <person name="Fukuda H."/>
            <person name="Hedrick R.P."/>
            <person name="Waltzek T.B."/>
        </authorList>
    </citation>
    <scope>NUCLEOTIDE SEQUENCE [LARGE SCALE GENOMIC DNA]</scope>
    <source>
        <strain evidence="2">ST-J1</strain>
    </source>
</reference>
<reference evidence="7" key="5">
    <citation type="journal article" date="2022" name="Can. J. Microbiol.">
        <title>Characterization and Prevalence of A New Fatal Genotype CyHV-2 in Mainland China.</title>
        <authorList>
            <person name="Li L."/>
            <person name="Luo Y."/>
            <person name="Gao Z."/>
            <person name="Huang J."/>
            <person name="Zheng X."/>
            <person name="Nie H."/>
            <person name="Zhang J."/>
            <person name="Lin L."/>
            <person name="Yuan J."/>
        </authorList>
    </citation>
    <scope>NUCLEOTIDE SEQUENCE [LARGE SCALE GENOMIC DNA]</scope>
</reference>